<name>A0A498NPN2_LABRO</name>
<dbReference type="EMBL" id="QBIY01011232">
    <property type="protein sequence ID" value="RXN33915.1"/>
    <property type="molecule type" value="Genomic_DNA"/>
</dbReference>
<dbReference type="AlphaFoldDB" id="A0A498NPN2"/>
<comment type="subcellular location">
    <subcellularLocation>
        <location evidence="1">Cytoplasm</location>
    </subcellularLocation>
</comment>
<dbReference type="GO" id="GO:0045087">
    <property type="term" value="P:innate immune response"/>
    <property type="evidence" value="ECO:0007669"/>
    <property type="project" value="UniProtKB-KW"/>
</dbReference>
<comment type="caution">
    <text evidence="6">The sequence shown here is derived from an EMBL/GenBank/DDBJ whole genome shotgun (WGS) entry which is preliminary data.</text>
</comment>
<dbReference type="InterPro" id="IPR051249">
    <property type="entry name" value="NLRP_Inflammasome"/>
</dbReference>
<dbReference type="PANTHER" id="PTHR46985">
    <property type="entry name" value="NACHT, LRR AND PYD DOMAINS-CONTAINING PROTEIN 1"/>
    <property type="match status" value="1"/>
</dbReference>
<evidence type="ECO:0000313" key="6">
    <source>
        <dbReference type="EMBL" id="RXN33915.1"/>
    </source>
</evidence>
<dbReference type="Gene3D" id="1.10.533.10">
    <property type="entry name" value="Death Domain, Fas"/>
    <property type="match status" value="1"/>
</dbReference>
<evidence type="ECO:0000256" key="3">
    <source>
        <dbReference type="ARBA" id="ARBA00022588"/>
    </source>
</evidence>
<evidence type="ECO:0000256" key="4">
    <source>
        <dbReference type="ARBA" id="ARBA00022859"/>
    </source>
</evidence>
<dbReference type="Proteomes" id="UP000290572">
    <property type="component" value="Unassembled WGS sequence"/>
</dbReference>
<feature type="compositionally biased region" description="Polar residues" evidence="5">
    <location>
        <begin position="130"/>
        <end position="148"/>
    </location>
</feature>
<keyword evidence="2" id="KW-0963">Cytoplasm</keyword>
<protein>
    <submittedName>
        <fullName evidence="6">LRR and PYD domains-containing 1b allele 5-like protein</fullName>
    </submittedName>
</protein>
<evidence type="ECO:0000256" key="5">
    <source>
        <dbReference type="SAM" id="MobiDB-lite"/>
    </source>
</evidence>
<dbReference type="InterPro" id="IPR011029">
    <property type="entry name" value="DEATH-like_dom_sf"/>
</dbReference>
<sequence length="158" mass="18199">MILILSSRVVPRLKYHICDWECLELKYKPIKPDFFEVFIDTPKDFYLQLMPQHHNKGVWDAKIRQADYSQRVSTVEADTAQQQECKNDNGAEFVEKHRVELIERVSLVEPIADDMKCQIGDAKYQTILNSGTSTNENTSGLPDNTYTERGTLPKSCKT</sequence>
<organism evidence="6 7">
    <name type="scientific">Labeo rohita</name>
    <name type="common">Indian major carp</name>
    <name type="synonym">Cyprinus rohita</name>
    <dbReference type="NCBI Taxonomy" id="84645"/>
    <lineage>
        <taxon>Eukaryota</taxon>
        <taxon>Metazoa</taxon>
        <taxon>Chordata</taxon>
        <taxon>Craniata</taxon>
        <taxon>Vertebrata</taxon>
        <taxon>Euteleostomi</taxon>
        <taxon>Actinopterygii</taxon>
        <taxon>Neopterygii</taxon>
        <taxon>Teleostei</taxon>
        <taxon>Ostariophysi</taxon>
        <taxon>Cypriniformes</taxon>
        <taxon>Cyprinidae</taxon>
        <taxon>Labeoninae</taxon>
        <taxon>Labeonini</taxon>
        <taxon>Labeo</taxon>
    </lineage>
</organism>
<gene>
    <name evidence="6" type="ORF">ROHU_004218</name>
</gene>
<evidence type="ECO:0000256" key="2">
    <source>
        <dbReference type="ARBA" id="ARBA00022490"/>
    </source>
</evidence>
<keyword evidence="7" id="KW-1185">Reference proteome</keyword>
<dbReference type="GO" id="GO:0005737">
    <property type="term" value="C:cytoplasm"/>
    <property type="evidence" value="ECO:0007669"/>
    <property type="project" value="UniProtKB-SubCell"/>
</dbReference>
<keyword evidence="4" id="KW-0391">Immunity</keyword>
<accession>A0A498NPN2</accession>
<dbReference type="PANTHER" id="PTHR46985:SF2">
    <property type="entry name" value="APOPTOSIS-ASSOCIATED SPECK-LIKE PROTEIN CONTAINING A CARD"/>
    <property type="match status" value="1"/>
</dbReference>
<evidence type="ECO:0000256" key="1">
    <source>
        <dbReference type="ARBA" id="ARBA00004496"/>
    </source>
</evidence>
<evidence type="ECO:0000313" key="7">
    <source>
        <dbReference type="Proteomes" id="UP000290572"/>
    </source>
</evidence>
<reference evidence="6" key="1">
    <citation type="submission" date="2018-03" db="EMBL/GenBank/DDBJ databases">
        <title>Draft genome sequence of Rohu Carp (Labeo rohita).</title>
        <authorList>
            <person name="Das P."/>
            <person name="Kushwaha B."/>
            <person name="Joshi C.G."/>
            <person name="Kumar D."/>
            <person name="Nagpure N.S."/>
            <person name="Sahoo L."/>
            <person name="Das S.P."/>
            <person name="Bit A."/>
            <person name="Patnaik S."/>
            <person name="Meher P.K."/>
            <person name="Jayasankar P."/>
            <person name="Koringa P.G."/>
            <person name="Patel N.V."/>
            <person name="Hinsu A.T."/>
            <person name="Kumar R."/>
            <person name="Pandey M."/>
            <person name="Agarwal S."/>
            <person name="Srivastava S."/>
            <person name="Singh M."/>
            <person name="Iquebal M.A."/>
            <person name="Jaiswal S."/>
            <person name="Angadi U.B."/>
            <person name="Kumar N."/>
            <person name="Raza M."/>
            <person name="Shah T.M."/>
            <person name="Rai A."/>
            <person name="Jena J.K."/>
        </authorList>
    </citation>
    <scope>NUCLEOTIDE SEQUENCE [LARGE SCALE GENOMIC DNA]</scope>
    <source>
        <strain evidence="6">DASCIFA01</strain>
        <tissue evidence="6">Testis</tissue>
    </source>
</reference>
<proteinExistence type="predicted"/>
<feature type="region of interest" description="Disordered" evidence="5">
    <location>
        <begin position="130"/>
        <end position="158"/>
    </location>
</feature>
<keyword evidence="3" id="KW-0399">Innate immunity</keyword>